<protein>
    <recommendedName>
        <fullName evidence="3">DUF2262 domain-containing protein</fullName>
    </recommendedName>
</protein>
<name>A0ABT4S3G0_9FLAO</name>
<dbReference type="RefSeq" id="WP_106687614.1">
    <property type="nucleotide sequence ID" value="NZ_CP061703.1"/>
</dbReference>
<gene>
    <name evidence="1" type="ORF">OOZ35_13975</name>
</gene>
<evidence type="ECO:0000313" key="2">
    <source>
        <dbReference type="Proteomes" id="UP001149142"/>
    </source>
</evidence>
<dbReference type="Proteomes" id="UP001149142">
    <property type="component" value="Unassembled WGS sequence"/>
</dbReference>
<dbReference type="EMBL" id="JAPFGC010000002">
    <property type="protein sequence ID" value="MDA0178607.1"/>
    <property type="molecule type" value="Genomic_DNA"/>
</dbReference>
<comment type="caution">
    <text evidence="1">The sequence shown here is derived from an EMBL/GenBank/DDBJ whole genome shotgun (WGS) entry which is preliminary data.</text>
</comment>
<proteinExistence type="predicted"/>
<sequence length="167" mass="20300">MRNPKNIKELLEIDTDFLYRNSEFKADLISDHNKNRNFLLFDLKAIFFGLFDQILISVFDKKARHLELRSSNYENSELKKLIDLLINEYGNDENDQNWSDWKTFKQMTWWFKNDIHEQTYDDYKNKDDLYYGLMISEDETIGLSLAIIEYSNIDFEFDKKNWLQQHL</sequence>
<organism evidence="1 2">
    <name type="scientific">Mesoflavibacter profundi</name>
    <dbReference type="NCBI Taxonomy" id="2708110"/>
    <lineage>
        <taxon>Bacteria</taxon>
        <taxon>Pseudomonadati</taxon>
        <taxon>Bacteroidota</taxon>
        <taxon>Flavobacteriia</taxon>
        <taxon>Flavobacteriales</taxon>
        <taxon>Flavobacteriaceae</taxon>
        <taxon>Mesoflavibacter</taxon>
    </lineage>
</organism>
<evidence type="ECO:0000313" key="1">
    <source>
        <dbReference type="EMBL" id="MDA0178607.1"/>
    </source>
</evidence>
<evidence type="ECO:0008006" key="3">
    <source>
        <dbReference type="Google" id="ProtNLM"/>
    </source>
</evidence>
<accession>A0ABT4S3G0</accession>
<keyword evidence="2" id="KW-1185">Reference proteome</keyword>
<reference evidence="1" key="1">
    <citation type="submission" date="2022-11" db="EMBL/GenBank/DDBJ databases">
        <title>Refractory cell wall polysaccharides provide important carbon source for microbial heterotrophs in the hadal ocean.</title>
        <authorList>
            <person name="Zhu X."/>
        </authorList>
    </citation>
    <scope>NUCLEOTIDE SEQUENCE</scope>
    <source>
        <strain evidence="1">MTRN7</strain>
    </source>
</reference>